<dbReference type="Pfam" id="PF14127">
    <property type="entry name" value="DUF4294"/>
    <property type="match status" value="1"/>
</dbReference>
<name>A0A5B3GWX3_9BACT</name>
<dbReference type="InterPro" id="IPR025636">
    <property type="entry name" value="DUF4294"/>
</dbReference>
<dbReference type="GeneID" id="92755611"/>
<reference evidence="4 5" key="1">
    <citation type="journal article" date="2019" name="Nat. Med.">
        <title>A library of human gut bacterial isolates paired with longitudinal multiomics data enables mechanistic microbiome research.</title>
        <authorList>
            <person name="Poyet M."/>
            <person name="Groussin M."/>
            <person name="Gibbons S.M."/>
            <person name="Avila-Pacheco J."/>
            <person name="Jiang X."/>
            <person name="Kearney S.M."/>
            <person name="Perrotta A.R."/>
            <person name="Berdy B."/>
            <person name="Zhao S."/>
            <person name="Lieberman T.D."/>
            <person name="Swanson P.K."/>
            <person name="Smith M."/>
            <person name="Roesemann S."/>
            <person name="Alexander J.E."/>
            <person name="Rich S.A."/>
            <person name="Livny J."/>
            <person name="Vlamakis H."/>
            <person name="Clish C."/>
            <person name="Bullock K."/>
            <person name="Deik A."/>
            <person name="Scott J."/>
            <person name="Pierce K.A."/>
            <person name="Xavier R.J."/>
            <person name="Alm E.J."/>
        </authorList>
    </citation>
    <scope>NUCLEOTIDE SEQUENCE [LARGE SCALE GENOMIC DNA]</scope>
    <source>
        <strain evidence="3 4">BIOML-A1</strain>
        <strain evidence="2 5">BIOML-A2</strain>
    </source>
</reference>
<proteinExistence type="predicted"/>
<accession>A0A5B3GWX3</accession>
<evidence type="ECO:0000313" key="2">
    <source>
        <dbReference type="EMBL" id="KAA2370926.1"/>
    </source>
</evidence>
<evidence type="ECO:0000256" key="1">
    <source>
        <dbReference type="SAM" id="SignalP"/>
    </source>
</evidence>
<evidence type="ECO:0000313" key="5">
    <source>
        <dbReference type="Proteomes" id="UP000323567"/>
    </source>
</evidence>
<feature type="signal peptide" evidence="1">
    <location>
        <begin position="1"/>
        <end position="20"/>
    </location>
</feature>
<dbReference type="Proteomes" id="UP000323567">
    <property type="component" value="Unassembled WGS sequence"/>
</dbReference>
<dbReference type="EMBL" id="VVXJ01000003">
    <property type="protein sequence ID" value="KAA2377752.1"/>
    <property type="molecule type" value="Genomic_DNA"/>
</dbReference>
<dbReference type="RefSeq" id="WP_022062544.1">
    <property type="nucleotide sequence ID" value="NZ_CATVWL010000006.1"/>
</dbReference>
<dbReference type="AlphaFoldDB" id="A0A5B3GWX3"/>
<dbReference type="EMBL" id="VVXK01000005">
    <property type="protein sequence ID" value="KAA2370926.1"/>
    <property type="molecule type" value="Genomic_DNA"/>
</dbReference>
<evidence type="ECO:0000313" key="3">
    <source>
        <dbReference type="EMBL" id="KAA2377752.1"/>
    </source>
</evidence>
<protein>
    <submittedName>
        <fullName evidence="3">DUF4294 domain-containing protein</fullName>
    </submittedName>
</protein>
<evidence type="ECO:0000313" key="4">
    <source>
        <dbReference type="Proteomes" id="UP000322658"/>
    </source>
</evidence>
<gene>
    <name evidence="3" type="ORF">F2Y07_02425</name>
    <name evidence="2" type="ORF">F2Y13_05070</name>
</gene>
<keyword evidence="1" id="KW-0732">Signal</keyword>
<comment type="caution">
    <text evidence="3">The sequence shown here is derived from an EMBL/GenBank/DDBJ whole genome shotgun (WGS) entry which is preliminary data.</text>
</comment>
<sequence length="191" mass="22324">MKKWILLIALLAAALSQAQAQGGRGFWHQEWTVEKGDSIPLVHVLPVYVFSRPVDLRRYRRLVDAVKKVYPIAQIAKAKMATMEEELCRLPTKKAQKEYIKQIYHEIKDEYTPVLKHMTRTQGRVLLKLIDRETEYTAYEVLKEFRGGFVAGFWQGVSKIFGQNLKSEYDREGEDRMIEQIVIYYEAGLLR</sequence>
<organism evidence="3 4">
    <name type="scientific">Alistipes shahii</name>
    <dbReference type="NCBI Taxonomy" id="328814"/>
    <lineage>
        <taxon>Bacteria</taxon>
        <taxon>Pseudomonadati</taxon>
        <taxon>Bacteroidota</taxon>
        <taxon>Bacteroidia</taxon>
        <taxon>Bacteroidales</taxon>
        <taxon>Rikenellaceae</taxon>
        <taxon>Alistipes</taxon>
    </lineage>
</organism>
<feature type="chain" id="PRO_5036138453" evidence="1">
    <location>
        <begin position="21"/>
        <end position="191"/>
    </location>
</feature>
<dbReference type="Proteomes" id="UP000322658">
    <property type="component" value="Unassembled WGS sequence"/>
</dbReference>